<feature type="transmembrane region" description="Helical" evidence="9">
    <location>
        <begin position="338"/>
        <end position="355"/>
    </location>
</feature>
<evidence type="ECO:0000256" key="6">
    <source>
        <dbReference type="ARBA" id="ARBA00022989"/>
    </source>
</evidence>
<keyword evidence="5 9" id="KW-0812">Transmembrane</keyword>
<organism evidence="10 11">
    <name type="scientific">Cognatilysobacter bugurensis</name>
    <dbReference type="NCBI Taxonomy" id="543356"/>
    <lineage>
        <taxon>Bacteria</taxon>
        <taxon>Pseudomonadati</taxon>
        <taxon>Pseudomonadota</taxon>
        <taxon>Gammaproteobacteria</taxon>
        <taxon>Lysobacterales</taxon>
        <taxon>Lysobacteraceae</taxon>
        <taxon>Cognatilysobacter</taxon>
    </lineage>
</organism>
<feature type="transmembrane region" description="Helical" evidence="9">
    <location>
        <begin position="130"/>
        <end position="148"/>
    </location>
</feature>
<dbReference type="PANTHER" id="PTHR33908:SF11">
    <property type="entry name" value="MEMBRANE PROTEIN"/>
    <property type="match status" value="1"/>
</dbReference>
<keyword evidence="4" id="KW-0808">Transferase</keyword>
<dbReference type="InterPro" id="IPR050297">
    <property type="entry name" value="LipidA_mod_glycosyltrf_83"/>
</dbReference>
<feature type="transmembrane region" description="Helical" evidence="9">
    <location>
        <begin position="278"/>
        <end position="296"/>
    </location>
</feature>
<protein>
    <recommendedName>
        <fullName evidence="12">DUF2029 domain-containing protein</fullName>
    </recommendedName>
</protein>
<comment type="subcellular location">
    <subcellularLocation>
        <location evidence="1">Cell membrane</location>
        <topology evidence="1">Multi-pass membrane protein</topology>
    </subcellularLocation>
</comment>
<evidence type="ECO:0000256" key="9">
    <source>
        <dbReference type="SAM" id="Phobius"/>
    </source>
</evidence>
<dbReference type="RefSeq" id="WP_189456828.1">
    <property type="nucleotide sequence ID" value="NZ_BMYD01000004.1"/>
</dbReference>
<dbReference type="Proteomes" id="UP000646426">
    <property type="component" value="Unassembled WGS sequence"/>
</dbReference>
<accession>A0A918T2H9</accession>
<evidence type="ECO:0008006" key="12">
    <source>
        <dbReference type="Google" id="ProtNLM"/>
    </source>
</evidence>
<dbReference type="EMBL" id="BMYD01000004">
    <property type="protein sequence ID" value="GHA84974.1"/>
    <property type="molecule type" value="Genomic_DNA"/>
</dbReference>
<dbReference type="GO" id="GO:0005886">
    <property type="term" value="C:plasma membrane"/>
    <property type="evidence" value="ECO:0007669"/>
    <property type="project" value="UniProtKB-SubCell"/>
</dbReference>
<reference evidence="10" key="1">
    <citation type="journal article" date="2014" name="Int. J. Syst. Evol. Microbiol.">
        <title>Complete genome sequence of Corynebacterium casei LMG S-19264T (=DSM 44701T), isolated from a smear-ripened cheese.</title>
        <authorList>
            <consortium name="US DOE Joint Genome Institute (JGI-PGF)"/>
            <person name="Walter F."/>
            <person name="Albersmeier A."/>
            <person name="Kalinowski J."/>
            <person name="Ruckert C."/>
        </authorList>
    </citation>
    <scope>NUCLEOTIDE SEQUENCE</scope>
    <source>
        <strain evidence="10">KCTC 23077</strain>
    </source>
</reference>
<keyword evidence="6 9" id="KW-1133">Transmembrane helix</keyword>
<evidence type="ECO:0000256" key="1">
    <source>
        <dbReference type="ARBA" id="ARBA00004651"/>
    </source>
</evidence>
<dbReference type="PANTHER" id="PTHR33908">
    <property type="entry name" value="MANNOSYLTRANSFERASE YKCB-RELATED"/>
    <property type="match status" value="1"/>
</dbReference>
<dbReference type="GO" id="GO:0016758">
    <property type="term" value="F:hexosyltransferase activity"/>
    <property type="evidence" value="ECO:0007669"/>
    <property type="project" value="InterPro"/>
</dbReference>
<keyword evidence="2" id="KW-1003">Cell membrane</keyword>
<evidence type="ECO:0000256" key="3">
    <source>
        <dbReference type="ARBA" id="ARBA00022676"/>
    </source>
</evidence>
<sequence length="639" mass="70184">MAAAFATVVWTWLAGKDAGWDFLNHHLYLPFAWLTGRIESDFFGAGTQSYQNPLGYIPPYLMIKTGWPDWMIGLGLALLHALAAVFTAVIAARLWRSQPQERAWVAAATALAWITPVFLIAAGTTSTDPLSAALTIAALLLITTFSGSRRNALIAGVLLGLAFSIKQSNAAFVIAAAAATLVQVAQGRRHWTGLAHCGLGGAVGIVAGMGWYSGFLWQEFGNPVFPLFNNVFQSPYAPAQPLLAQRFIPATLSEWLTRPFEMVQMKRYVYQEAFAPDLRPALALTVATVGLVLAIVRRFRTGGADPTGSSWTSTDTDLAVFSITAYVAWMATSGNGRYAIALLMLTGVWVARLAYLFLPGRLARMTVLVVLILQPAYFLSGEDFRSTPTPWTGGPYVDVRVPPRLRNEPFLHLTVSGVQTNASIAAYFHPAGALINPIGQLSLPMEGPIGNELRLRFAKWEGRTRVLLPAFSTRDDDAPRLRAVISHLFSRFGFAVDWNDCLRVRYEAGTAQKASTYWLLHTRQGTGPDRAWFSCALRSQPVPPKTETRLDRMADAIFARLETECPQVYGPRPFVTEQMGGAWERLYPNSDVIVTVSEEKGVRITRERALNVRYIGTMEEVAGGGGNLHCTRWLLTTPD</sequence>
<evidence type="ECO:0000256" key="2">
    <source>
        <dbReference type="ARBA" id="ARBA00022475"/>
    </source>
</evidence>
<dbReference type="GO" id="GO:0016763">
    <property type="term" value="F:pentosyltransferase activity"/>
    <property type="evidence" value="ECO:0007669"/>
    <property type="project" value="TreeGrafter"/>
</dbReference>
<feature type="transmembrane region" description="Helical" evidence="9">
    <location>
        <begin position="70"/>
        <end position="91"/>
    </location>
</feature>
<keyword evidence="3" id="KW-0328">Glycosyltransferase</keyword>
<dbReference type="Pfam" id="PF09594">
    <property type="entry name" value="GT87"/>
    <property type="match status" value="1"/>
</dbReference>
<evidence type="ECO:0000256" key="4">
    <source>
        <dbReference type="ARBA" id="ARBA00022679"/>
    </source>
</evidence>
<dbReference type="AlphaFoldDB" id="A0A918T2H9"/>
<keyword evidence="11" id="KW-1185">Reference proteome</keyword>
<comment type="similarity">
    <text evidence="8">Belongs to the glycosyltransferase 87 family.</text>
</comment>
<dbReference type="InterPro" id="IPR018584">
    <property type="entry name" value="GT87"/>
</dbReference>
<proteinExistence type="inferred from homology"/>
<name>A0A918T2H9_9GAMM</name>
<evidence type="ECO:0000313" key="10">
    <source>
        <dbReference type="EMBL" id="GHA84974.1"/>
    </source>
</evidence>
<keyword evidence="7 9" id="KW-0472">Membrane</keyword>
<gene>
    <name evidence="10" type="ORF">GCM10007067_23650</name>
</gene>
<comment type="caution">
    <text evidence="10">The sequence shown here is derived from an EMBL/GenBank/DDBJ whole genome shotgun (WGS) entry which is preliminary data.</text>
</comment>
<evidence type="ECO:0000256" key="7">
    <source>
        <dbReference type="ARBA" id="ARBA00023136"/>
    </source>
</evidence>
<feature type="transmembrane region" description="Helical" evidence="9">
    <location>
        <begin position="193"/>
        <end position="212"/>
    </location>
</feature>
<evidence type="ECO:0000256" key="8">
    <source>
        <dbReference type="ARBA" id="ARBA00024033"/>
    </source>
</evidence>
<evidence type="ECO:0000256" key="5">
    <source>
        <dbReference type="ARBA" id="ARBA00022692"/>
    </source>
</evidence>
<reference evidence="10" key="2">
    <citation type="submission" date="2020-09" db="EMBL/GenBank/DDBJ databases">
        <authorList>
            <person name="Sun Q."/>
            <person name="Kim S."/>
        </authorList>
    </citation>
    <scope>NUCLEOTIDE SEQUENCE</scope>
    <source>
        <strain evidence="10">KCTC 23077</strain>
    </source>
</reference>
<feature type="transmembrane region" description="Helical" evidence="9">
    <location>
        <begin position="103"/>
        <end position="124"/>
    </location>
</feature>
<dbReference type="GO" id="GO:0009103">
    <property type="term" value="P:lipopolysaccharide biosynthetic process"/>
    <property type="evidence" value="ECO:0007669"/>
    <property type="project" value="UniProtKB-ARBA"/>
</dbReference>
<evidence type="ECO:0000313" key="11">
    <source>
        <dbReference type="Proteomes" id="UP000646426"/>
    </source>
</evidence>